<name>A0A9P0L617_ACAOB</name>
<dbReference type="GO" id="GO:0005856">
    <property type="term" value="C:cytoskeleton"/>
    <property type="evidence" value="ECO:0007669"/>
    <property type="project" value="TreeGrafter"/>
</dbReference>
<dbReference type="Gene3D" id="1.10.287.1490">
    <property type="match status" value="2"/>
</dbReference>
<dbReference type="SUPFAM" id="SSF90257">
    <property type="entry name" value="Myosin rod fragments"/>
    <property type="match status" value="1"/>
</dbReference>
<feature type="coiled-coil region" evidence="1">
    <location>
        <begin position="789"/>
        <end position="833"/>
    </location>
</feature>
<feature type="coiled-coil region" evidence="1">
    <location>
        <begin position="996"/>
        <end position="1396"/>
    </location>
</feature>
<feature type="coiled-coil region" evidence="1">
    <location>
        <begin position="380"/>
        <end position="759"/>
    </location>
</feature>
<sequence>MDNIWERTLVDWVNCLKLQKPISNLDELKDGIFFKNLQKVMKSPEVVNTDVLTCIFHIFKKHYPKLTIYERINVHLTDLKNDELKLLTSMLMHYTCIYDRQDVLTSPLCHSLKAQTQTSIKFFLEKVQECPSLTNDDLMKIIQQCTEENMEQPNCLNFMANSADASKKSPLYDIFKTPMSKRIKIFEKDKEISHLKATLEVAQEEKDDLEDVLKRHVERNKKLEKQLEQKNAEISRLKSEIVALENRTPPHFRDIDAVETERILKTQIDSLEKIIERCDIENQELQDDRNSEKTRAKMFESQCKTWMEKFLDAEKKLQSLTEHSDEQESKLNSLKKHCEELEALLQEYKPKNSGEESFIEDSFQLAPATKRRSDNYYTSLEDLAHSVVDLQLKEKEKENEEFRSALDDTRRRLEDAMKENANCRNEIETLTNENGDLKDQLQKVVTEYDIMNNKMEEALRENDKFRSEIEILRAENENLKCQKEQLMMKYTELTHQKETIQRKLEEYIQICDEAHKKLEDALIENRLCQSEIETLKVKHENLQDQVEQMRSENTDLNNRYEAMERELEVYVQTCRILENNLENLKIEKEQLSEEKVQILEDLVDSVTKLKLSKVELENVTKEKELVDTDLQEAMSKCNDLEKNLEKLSEHSEAMQKTNNHLQEKIASLESALVQVNQGKDNLESKIEEIESAIVKRDETIEQMKQELNSLEEHNQAIEFENAELKTCKDKVNRTLKSFCGSYRQQLHSLKNEKINLQKNTKSTLENIAYILRTLYKETGELLAEKYECSLKLKEEIEEKTKALSNLEKMKNDNNDVSRQLDESNQANLELKHEIGRLTSKCDALLIELDETRSDMDERILGYEKNVAHLSSQIASLENEKQEAEAERIRLMEELNRAEAELEQFIENCNKLTKENSSLQEGVSSLKLKLDEESSMNNEYVQRVENLTADQATLAEKYQVTIKEKDLLSQMLCEISTEKDVLEGKLRKTTLELQNTISQNMDAISKLEQTLAEQRDKLDSVLNEKLELSSELDALTKEFEETTEKNSELCKSMKNDMNQLRSEKDHMITENENISRALQEQQQSFESLKSRYDESSEKCQQLLAEKELLAHELSEITAVKEGLEIQLKSLEQTIVKFEVKTIELTNSLDIKTDEYHRCADERDELKLEIDKRESDLQHLLSEKEMVKAKLDSQLEECYRKNEELTKQLSEVSTQKDELEVELGDLKQKMHENQEVTKKLDNEITELNQKLDANNKDYQASLNERQHLSNQVSELVSERDSLGVQMAELKLELEKLFSEKQDLQVVLEREIGNLESKLIITETDYQNIKEEKDQLTDQVSVMYSEKTFLESELSTLKVDLQNLLFESKENTNRFEELLKKLKNEMETLNGEKCSLTEELQDQKKAFSSHREKCFAEQQFISNEVVILRDQHSQLSDQVKQFIEETKNVEVVKKLIHDILERYTETCSLVTKLQSENEQLNVENKNISEEFRNAKLHIDVILQKKDGLEKKIEVLQLDSLKLQQRLCDRERELELVTTENEQVRKNHLADSESFNKQTKFYEEEILKTVLENTELKNIKTRFLMNLKITWISVRNINKIFQI</sequence>
<comment type="caution">
    <text evidence="2">The sequence shown here is derived from an EMBL/GenBank/DDBJ whole genome shotgun (WGS) entry which is preliminary data.</text>
</comment>
<evidence type="ECO:0000313" key="2">
    <source>
        <dbReference type="EMBL" id="CAH1987152.1"/>
    </source>
</evidence>
<gene>
    <name evidence="2" type="ORF">ACAOBT_LOCUS17694</name>
</gene>
<dbReference type="GO" id="GO:0005200">
    <property type="term" value="F:structural constituent of cytoskeleton"/>
    <property type="evidence" value="ECO:0007669"/>
    <property type="project" value="TreeGrafter"/>
</dbReference>
<dbReference type="PANTHER" id="PTHR47357">
    <property type="entry name" value="COP1-INTERACTIVE PROTEIN 1"/>
    <property type="match status" value="1"/>
</dbReference>
<protein>
    <submittedName>
        <fullName evidence="2">Uncharacterized protein</fullName>
    </submittedName>
</protein>
<organism evidence="2 3">
    <name type="scientific">Acanthoscelides obtectus</name>
    <name type="common">Bean weevil</name>
    <name type="synonym">Bruchus obtectus</name>
    <dbReference type="NCBI Taxonomy" id="200917"/>
    <lineage>
        <taxon>Eukaryota</taxon>
        <taxon>Metazoa</taxon>
        <taxon>Ecdysozoa</taxon>
        <taxon>Arthropoda</taxon>
        <taxon>Hexapoda</taxon>
        <taxon>Insecta</taxon>
        <taxon>Pterygota</taxon>
        <taxon>Neoptera</taxon>
        <taxon>Endopterygota</taxon>
        <taxon>Coleoptera</taxon>
        <taxon>Polyphaga</taxon>
        <taxon>Cucujiformia</taxon>
        <taxon>Chrysomeloidea</taxon>
        <taxon>Chrysomelidae</taxon>
        <taxon>Bruchinae</taxon>
        <taxon>Bruchini</taxon>
        <taxon>Acanthoscelides</taxon>
    </lineage>
</organism>
<evidence type="ECO:0000313" key="3">
    <source>
        <dbReference type="Proteomes" id="UP001152888"/>
    </source>
</evidence>
<accession>A0A9P0L617</accession>
<feature type="coiled-coil region" evidence="1">
    <location>
        <begin position="192"/>
        <end position="344"/>
    </location>
</feature>
<reference evidence="2" key="1">
    <citation type="submission" date="2022-03" db="EMBL/GenBank/DDBJ databases">
        <authorList>
            <person name="Sayadi A."/>
        </authorList>
    </citation>
    <scope>NUCLEOTIDE SEQUENCE</scope>
</reference>
<keyword evidence="3" id="KW-1185">Reference proteome</keyword>
<feature type="coiled-coil region" evidence="1">
    <location>
        <begin position="859"/>
        <end position="949"/>
    </location>
</feature>
<keyword evidence="1" id="KW-0175">Coiled coil</keyword>
<feature type="coiled-coil region" evidence="1">
    <location>
        <begin position="1467"/>
        <end position="1522"/>
    </location>
</feature>
<proteinExistence type="predicted"/>
<dbReference type="EMBL" id="CAKOFQ010007011">
    <property type="protein sequence ID" value="CAH1987152.1"/>
    <property type="molecule type" value="Genomic_DNA"/>
</dbReference>
<dbReference type="OrthoDB" id="2436455at2759"/>
<dbReference type="Proteomes" id="UP001152888">
    <property type="component" value="Unassembled WGS sequence"/>
</dbReference>
<evidence type="ECO:0000256" key="1">
    <source>
        <dbReference type="SAM" id="Coils"/>
    </source>
</evidence>
<dbReference type="PANTHER" id="PTHR47357:SF1">
    <property type="entry name" value="SPINDLE POLE BODY COMPONENT 110"/>
    <property type="match status" value="1"/>
</dbReference>
<dbReference type="SUPFAM" id="SSF116907">
    <property type="entry name" value="Hook domain"/>
    <property type="match status" value="1"/>
</dbReference>